<evidence type="ECO:0000313" key="14">
    <source>
        <dbReference type="Proteomes" id="UP001596142"/>
    </source>
</evidence>
<dbReference type="SUPFAM" id="SSF51395">
    <property type="entry name" value="FMN-linked oxidoreductases"/>
    <property type="match status" value="1"/>
</dbReference>
<comment type="subcellular location">
    <subcellularLocation>
        <location evidence="11">Cytoplasm</location>
    </subcellularLocation>
</comment>
<feature type="domain" description="FMN-dependent dehydrogenase" evidence="12">
    <location>
        <begin position="166"/>
        <end position="324"/>
    </location>
</feature>
<keyword evidence="9 11" id="KW-0413">Isomerase</keyword>
<evidence type="ECO:0000256" key="10">
    <source>
        <dbReference type="ARBA" id="ARBA00025810"/>
    </source>
</evidence>
<dbReference type="Pfam" id="PF01070">
    <property type="entry name" value="FMN_dh"/>
    <property type="match status" value="1"/>
</dbReference>
<sequence length="349" mass="36418">MTRAKRKADHITHALSTGFSGGNGLHDVRFVHNSLPETSLMEVDISTAIGELTLSSPIIINAMTGGGGKETETINRKLAQAAAATNAAMAVGSQMAALKDKAVENTYTVVRKENPNGCIFANLGSEATVDQAKAAVDMLEADALQIHLNVIQELVMPEGDRDFKGTVARISSISERIGVPVIVKEVGFGIAKEAAKELADAGVSIIDAGGQGGTNFSTIENKRREIPLDFFDSWGISTAASIAEIAQCKEKVSIIGSGGIKDGADIAKVIALGASAAGLAGSMLKVLKESGTDGVISYIETAKSQLQAVMTALGTPDIDSLQKAPLVISGETAHWLSERGIATEIYSRR</sequence>
<keyword evidence="3 11" id="KW-0285">Flavoprotein</keyword>
<dbReference type="PANTHER" id="PTHR43665">
    <property type="entry name" value="ISOPENTENYL-DIPHOSPHATE DELTA-ISOMERASE"/>
    <property type="match status" value="1"/>
</dbReference>
<keyword evidence="7 11" id="KW-0521">NADP</keyword>
<comment type="similarity">
    <text evidence="11">Belongs to the IPP isomerase type 2 family.</text>
</comment>
<dbReference type="PANTHER" id="PTHR43665:SF1">
    <property type="entry name" value="ISOPENTENYL-DIPHOSPHATE DELTA-ISOMERASE"/>
    <property type="match status" value="1"/>
</dbReference>
<keyword evidence="4 11" id="KW-0288">FMN</keyword>
<dbReference type="RefSeq" id="WP_385942805.1">
    <property type="nucleotide sequence ID" value="NZ_JBHSOZ010000010.1"/>
</dbReference>
<name>A0ABW0YSQ1_9BACI</name>
<proteinExistence type="inferred from homology"/>
<gene>
    <name evidence="11 13" type="primary">fni</name>
    <name evidence="13" type="ORF">ACFPU1_15745</name>
</gene>
<dbReference type="HAMAP" id="MF_00354">
    <property type="entry name" value="Idi_2"/>
    <property type="match status" value="1"/>
</dbReference>
<feature type="binding site" evidence="11">
    <location>
        <begin position="6"/>
        <end position="7"/>
    </location>
    <ligand>
        <name>substrate</name>
    </ligand>
</feature>
<evidence type="ECO:0000256" key="11">
    <source>
        <dbReference type="HAMAP-Rule" id="MF_00354"/>
    </source>
</evidence>
<evidence type="ECO:0000256" key="5">
    <source>
        <dbReference type="ARBA" id="ARBA00022723"/>
    </source>
</evidence>
<evidence type="ECO:0000256" key="9">
    <source>
        <dbReference type="ARBA" id="ARBA00023235"/>
    </source>
</evidence>
<dbReference type="InterPro" id="IPR011179">
    <property type="entry name" value="IPdP_isomerase"/>
</dbReference>
<dbReference type="InterPro" id="IPR000262">
    <property type="entry name" value="FMN-dep_DH"/>
</dbReference>
<keyword evidence="14" id="KW-1185">Reference proteome</keyword>
<dbReference type="InterPro" id="IPR013785">
    <property type="entry name" value="Aldolase_TIM"/>
</dbReference>
<protein>
    <recommendedName>
        <fullName evidence="11">Isopentenyl-diphosphate delta-isomerase</fullName>
        <shortName evidence="11">IPP isomerase</shortName>
        <ecNumber evidence="11">5.3.3.2</ecNumber>
    </recommendedName>
    <alternativeName>
        <fullName evidence="11">Isopentenyl diphosphate:dimethylallyl diphosphate isomerase</fullName>
    </alternativeName>
    <alternativeName>
        <fullName evidence="11">Isopentenyl pyrophosphate isomerase</fullName>
    </alternativeName>
    <alternativeName>
        <fullName evidence="11">Type 2 isopentenyl diphosphate isomerase</fullName>
        <shortName evidence="11">IDI-2</shortName>
    </alternativeName>
</protein>
<evidence type="ECO:0000313" key="13">
    <source>
        <dbReference type="EMBL" id="MFC5714203.1"/>
    </source>
</evidence>
<feature type="binding site" evidence="11">
    <location>
        <position position="153"/>
    </location>
    <ligand>
        <name>Mg(2+)</name>
        <dbReference type="ChEBI" id="CHEBI:18420"/>
    </ligand>
</feature>
<evidence type="ECO:0000256" key="6">
    <source>
        <dbReference type="ARBA" id="ARBA00022842"/>
    </source>
</evidence>
<feature type="binding site" evidence="11">
    <location>
        <position position="122"/>
    </location>
    <ligand>
        <name>FMN</name>
        <dbReference type="ChEBI" id="CHEBI:58210"/>
    </ligand>
</feature>
<evidence type="ECO:0000256" key="3">
    <source>
        <dbReference type="ARBA" id="ARBA00022630"/>
    </source>
</evidence>
<evidence type="ECO:0000259" key="12">
    <source>
        <dbReference type="Pfam" id="PF01070"/>
    </source>
</evidence>
<keyword evidence="2 11" id="KW-0963">Cytoplasm</keyword>
<dbReference type="NCBIfam" id="TIGR02151">
    <property type="entry name" value="IPP_isom_2"/>
    <property type="match status" value="1"/>
</dbReference>
<dbReference type="GO" id="GO:0004452">
    <property type="term" value="F:isopentenyl-diphosphate delta-isomerase activity"/>
    <property type="evidence" value="ECO:0007669"/>
    <property type="project" value="UniProtKB-EC"/>
</dbReference>
<evidence type="ECO:0000256" key="8">
    <source>
        <dbReference type="ARBA" id="ARBA00023229"/>
    </source>
</evidence>
<comment type="cofactor">
    <cofactor evidence="1 11">
        <name>FMN</name>
        <dbReference type="ChEBI" id="CHEBI:58210"/>
    </cofactor>
</comment>
<accession>A0ABW0YSQ1</accession>
<comment type="function">
    <text evidence="11">Involved in the biosynthesis of isoprenoids. Catalyzes the 1,3-allylic rearrangement of the homoallylic substrate isopentenyl (IPP) to its allylic isomer, dimethylallyl diphosphate (DMAPP).</text>
</comment>
<dbReference type="EC" id="5.3.3.2" evidence="11"/>
<evidence type="ECO:0000256" key="7">
    <source>
        <dbReference type="ARBA" id="ARBA00022857"/>
    </source>
</evidence>
<dbReference type="PIRSF" id="PIRSF003314">
    <property type="entry name" value="IPP_isomerase"/>
    <property type="match status" value="1"/>
</dbReference>
<comment type="cofactor">
    <cofactor evidence="11">
        <name>Mg(2+)</name>
        <dbReference type="ChEBI" id="CHEBI:18420"/>
    </cofactor>
</comment>
<evidence type="ECO:0000256" key="2">
    <source>
        <dbReference type="ARBA" id="ARBA00022490"/>
    </source>
</evidence>
<comment type="subunit">
    <text evidence="10 11">Homooctamer. Dimer of tetramers.</text>
</comment>
<evidence type="ECO:0000256" key="4">
    <source>
        <dbReference type="ARBA" id="ARBA00022643"/>
    </source>
</evidence>
<feature type="binding site" evidence="11">
    <location>
        <begin position="62"/>
        <end position="64"/>
    </location>
    <ligand>
        <name>FMN</name>
        <dbReference type="ChEBI" id="CHEBI:58210"/>
    </ligand>
</feature>
<comment type="caution">
    <text evidence="13">The sequence shown here is derived from an EMBL/GenBank/DDBJ whole genome shotgun (WGS) entry which is preliminary data.</text>
</comment>
<feature type="binding site" evidence="11">
    <location>
        <position position="93"/>
    </location>
    <ligand>
        <name>FMN</name>
        <dbReference type="ChEBI" id="CHEBI:58210"/>
    </ligand>
</feature>
<feature type="binding site" evidence="11">
    <location>
        <begin position="259"/>
        <end position="261"/>
    </location>
    <ligand>
        <name>FMN</name>
        <dbReference type="ChEBI" id="CHEBI:58210"/>
    </ligand>
</feature>
<comment type="catalytic activity">
    <reaction evidence="11">
        <text>isopentenyl diphosphate = dimethylallyl diphosphate</text>
        <dbReference type="Rhea" id="RHEA:23284"/>
        <dbReference type="ChEBI" id="CHEBI:57623"/>
        <dbReference type="ChEBI" id="CHEBI:128769"/>
        <dbReference type="EC" id="5.3.3.2"/>
    </reaction>
</comment>
<dbReference type="Proteomes" id="UP001596142">
    <property type="component" value="Unassembled WGS sequence"/>
</dbReference>
<feature type="binding site" evidence="11">
    <location>
        <position position="152"/>
    </location>
    <ligand>
        <name>substrate</name>
    </ligand>
</feature>
<dbReference type="Gene3D" id="3.20.20.70">
    <property type="entry name" value="Aldolase class I"/>
    <property type="match status" value="1"/>
</dbReference>
<feature type="binding site" evidence="11">
    <location>
        <position position="214"/>
    </location>
    <ligand>
        <name>FMN</name>
        <dbReference type="ChEBI" id="CHEBI:58210"/>
    </ligand>
</feature>
<feature type="binding site" evidence="11">
    <location>
        <begin position="280"/>
        <end position="281"/>
    </location>
    <ligand>
        <name>FMN</name>
        <dbReference type="ChEBI" id="CHEBI:58210"/>
    </ligand>
</feature>
<keyword evidence="5 11" id="KW-0479">Metal-binding</keyword>
<dbReference type="CDD" id="cd02811">
    <property type="entry name" value="IDI-2_FMN"/>
    <property type="match status" value="1"/>
</dbReference>
<organism evidence="13 14">
    <name type="scientific">Thalassorhabdus alkalitolerans</name>
    <dbReference type="NCBI Taxonomy" id="2282697"/>
    <lineage>
        <taxon>Bacteria</taxon>
        <taxon>Bacillati</taxon>
        <taxon>Bacillota</taxon>
        <taxon>Bacilli</taxon>
        <taxon>Bacillales</taxon>
        <taxon>Bacillaceae</taxon>
        <taxon>Thalassorhabdus</taxon>
    </lineage>
</organism>
<comment type="cofactor">
    <cofactor evidence="11">
        <name>NADPH</name>
        <dbReference type="ChEBI" id="CHEBI:57783"/>
    </cofactor>
</comment>
<dbReference type="SMART" id="SM01240">
    <property type="entry name" value="IMPDH"/>
    <property type="match status" value="1"/>
</dbReference>
<keyword evidence="6 11" id="KW-0460">Magnesium</keyword>
<comment type="caution">
    <text evidence="11">Lacks conserved residue(s) required for the propagation of feature annotation.</text>
</comment>
<reference evidence="14" key="1">
    <citation type="journal article" date="2019" name="Int. J. Syst. Evol. Microbiol.">
        <title>The Global Catalogue of Microorganisms (GCM) 10K type strain sequencing project: providing services to taxonomists for standard genome sequencing and annotation.</title>
        <authorList>
            <consortium name="The Broad Institute Genomics Platform"/>
            <consortium name="The Broad Institute Genome Sequencing Center for Infectious Disease"/>
            <person name="Wu L."/>
            <person name="Ma J."/>
        </authorList>
    </citation>
    <scope>NUCLEOTIDE SEQUENCE [LARGE SCALE GENOMIC DNA]</scope>
    <source>
        <strain evidence="14">CECT 7184</strain>
    </source>
</reference>
<feature type="binding site" evidence="11">
    <location>
        <position position="184"/>
    </location>
    <ligand>
        <name>FMN</name>
        <dbReference type="ChEBI" id="CHEBI:58210"/>
    </ligand>
</feature>
<evidence type="ECO:0000256" key="1">
    <source>
        <dbReference type="ARBA" id="ARBA00001917"/>
    </source>
</evidence>
<dbReference type="EMBL" id="JBHSOZ010000010">
    <property type="protein sequence ID" value="MFC5714203.1"/>
    <property type="molecule type" value="Genomic_DNA"/>
</dbReference>
<keyword evidence="8 11" id="KW-0414">Isoprene biosynthesis</keyword>